<keyword evidence="2" id="KW-1185">Reference proteome</keyword>
<organism evidence="1 2">
    <name type="scientific">Streptomyces fuscichromogenes</name>
    <dbReference type="NCBI Taxonomy" id="1324013"/>
    <lineage>
        <taxon>Bacteria</taxon>
        <taxon>Bacillati</taxon>
        <taxon>Actinomycetota</taxon>
        <taxon>Actinomycetes</taxon>
        <taxon>Kitasatosporales</taxon>
        <taxon>Streptomycetaceae</taxon>
        <taxon>Streptomyces</taxon>
    </lineage>
</organism>
<evidence type="ECO:0000313" key="1">
    <source>
        <dbReference type="EMBL" id="GGN22292.1"/>
    </source>
</evidence>
<comment type="caution">
    <text evidence="1">The sequence shown here is derived from an EMBL/GenBank/DDBJ whole genome shotgun (WGS) entry which is preliminary data.</text>
</comment>
<proteinExistence type="predicted"/>
<dbReference type="Proteomes" id="UP000653411">
    <property type="component" value="Unassembled WGS sequence"/>
</dbReference>
<reference evidence="1" key="2">
    <citation type="submission" date="2020-09" db="EMBL/GenBank/DDBJ databases">
        <authorList>
            <person name="Sun Q."/>
            <person name="Zhou Y."/>
        </authorList>
    </citation>
    <scope>NUCLEOTIDE SEQUENCE</scope>
    <source>
        <strain evidence="1">CGMCC 4.7110</strain>
    </source>
</reference>
<dbReference type="AlphaFoldDB" id="A0A918CTG9"/>
<name>A0A918CTG9_9ACTN</name>
<dbReference type="EMBL" id="BMML01000012">
    <property type="protein sequence ID" value="GGN22292.1"/>
    <property type="molecule type" value="Genomic_DNA"/>
</dbReference>
<gene>
    <name evidence="1" type="ORF">GCM10011578_053970</name>
</gene>
<reference evidence="1" key="1">
    <citation type="journal article" date="2014" name="Int. J. Syst. Evol. Microbiol.">
        <title>Complete genome sequence of Corynebacterium casei LMG S-19264T (=DSM 44701T), isolated from a smear-ripened cheese.</title>
        <authorList>
            <consortium name="US DOE Joint Genome Institute (JGI-PGF)"/>
            <person name="Walter F."/>
            <person name="Albersmeier A."/>
            <person name="Kalinowski J."/>
            <person name="Ruckert C."/>
        </authorList>
    </citation>
    <scope>NUCLEOTIDE SEQUENCE</scope>
    <source>
        <strain evidence="1">CGMCC 4.7110</strain>
    </source>
</reference>
<protein>
    <submittedName>
        <fullName evidence="1">Uncharacterized protein</fullName>
    </submittedName>
</protein>
<evidence type="ECO:0000313" key="2">
    <source>
        <dbReference type="Proteomes" id="UP000653411"/>
    </source>
</evidence>
<sequence length="98" mass="10474">MRAGSIEALAESVEDGGSTEWLCDVLADGRPEAYQQFAEEYYEVTTDIEAIHHIHALQPLTQSVVSALNPDVELVDLADDLAQIGYPVPGAEATSGTT</sequence>
<accession>A0A918CTG9</accession>